<evidence type="ECO:0000313" key="2">
    <source>
        <dbReference type="EMBL" id="KPL51088.1"/>
    </source>
</evidence>
<comment type="caution">
    <text evidence="2">The sequence shown here is derived from an EMBL/GenBank/DDBJ whole genome shotgun (WGS) entry which is preliminary data.</text>
</comment>
<protein>
    <submittedName>
        <fullName evidence="2">Glutathione S-transferase</fullName>
    </submittedName>
</protein>
<dbReference type="CDD" id="cd03043">
    <property type="entry name" value="GST_N_1"/>
    <property type="match status" value="1"/>
</dbReference>
<dbReference type="GO" id="GO:0006559">
    <property type="term" value="P:L-phenylalanine catabolic process"/>
    <property type="evidence" value="ECO:0007669"/>
    <property type="project" value="TreeGrafter"/>
</dbReference>
<evidence type="ECO:0000313" key="3">
    <source>
        <dbReference type="Proteomes" id="UP000048984"/>
    </source>
</evidence>
<dbReference type="SUPFAM" id="SSF52833">
    <property type="entry name" value="Thioredoxin-like"/>
    <property type="match status" value="1"/>
</dbReference>
<dbReference type="CDD" id="cd03194">
    <property type="entry name" value="GST_C_3"/>
    <property type="match status" value="1"/>
</dbReference>
<dbReference type="Pfam" id="PF13409">
    <property type="entry name" value="GST_N_2"/>
    <property type="match status" value="1"/>
</dbReference>
<dbReference type="Pfam" id="PF13410">
    <property type="entry name" value="GST_C_2"/>
    <property type="match status" value="1"/>
</dbReference>
<dbReference type="STRING" id="665126.ABB55_01685"/>
<dbReference type="PROSITE" id="PS50404">
    <property type="entry name" value="GST_NTER"/>
    <property type="match status" value="1"/>
</dbReference>
<reference evidence="2 3" key="1">
    <citation type="submission" date="2015-09" db="EMBL/GenBank/DDBJ databases">
        <authorList>
            <person name="Jackson K.R."/>
            <person name="Lunt B.L."/>
            <person name="Fisher J.N.B."/>
            <person name="Gardner A.V."/>
            <person name="Bailey M.E."/>
            <person name="Deus L.M."/>
            <person name="Earl A.S."/>
            <person name="Gibby P.D."/>
            <person name="Hartmann K.A."/>
            <person name="Liu J.E."/>
            <person name="Manci A.M."/>
            <person name="Nielsen D.A."/>
            <person name="Solomon M.B."/>
            <person name="Breakwell D.P."/>
            <person name="Burnett S.H."/>
            <person name="Grose J.H."/>
        </authorList>
    </citation>
    <scope>NUCLEOTIDE SEQUENCE [LARGE SCALE GENOMIC DNA]</scope>
    <source>
        <strain evidence="2 3">16</strain>
    </source>
</reference>
<gene>
    <name evidence="2" type="ORF">ABB55_01685</name>
</gene>
<reference evidence="2 3" key="2">
    <citation type="submission" date="2015-10" db="EMBL/GenBank/DDBJ databases">
        <title>Draft Genome Sequence of Prosthecomicrobium hirschii ATCC 27832.</title>
        <authorList>
            <person name="Daniel J."/>
            <person name="Givan S.A."/>
            <person name="Brun Y.V."/>
            <person name="Brown P.J."/>
        </authorList>
    </citation>
    <scope>NUCLEOTIDE SEQUENCE [LARGE SCALE GENOMIC DNA]</scope>
    <source>
        <strain evidence="2 3">16</strain>
    </source>
</reference>
<dbReference type="SFLD" id="SFLDS00019">
    <property type="entry name" value="Glutathione_Transferase_(cytos"/>
    <property type="match status" value="1"/>
</dbReference>
<dbReference type="InterPro" id="IPR004045">
    <property type="entry name" value="Glutathione_S-Trfase_N"/>
</dbReference>
<dbReference type="Gene3D" id="1.20.1050.10">
    <property type="match status" value="1"/>
</dbReference>
<dbReference type="GO" id="GO:0006749">
    <property type="term" value="P:glutathione metabolic process"/>
    <property type="evidence" value="ECO:0007669"/>
    <property type="project" value="TreeGrafter"/>
</dbReference>
<evidence type="ECO:0000259" key="1">
    <source>
        <dbReference type="PROSITE" id="PS50404"/>
    </source>
</evidence>
<dbReference type="GO" id="GO:0004364">
    <property type="term" value="F:glutathione transferase activity"/>
    <property type="evidence" value="ECO:0007669"/>
    <property type="project" value="TreeGrafter"/>
</dbReference>
<dbReference type="PANTHER" id="PTHR42673:SF4">
    <property type="entry name" value="MALEYLACETOACETATE ISOMERASE"/>
    <property type="match status" value="1"/>
</dbReference>
<sequence length="217" mass="24792">MRLVIANKLYSSWSLRPWLVAAHFGILFEEIVIPLDQPDTHARILEHSPSGRVPCLIDGDLHVWESLAIIEYLAETFPDHAIWPRDREARALARSISNEMHAGFQGLRKACPMNLRRDFAWRDFGREASENAVRIVELWRDARRRHGAAGPFLFGAFSAADAMYAPVVIRFNGYNWPVEPDIRAYMDAVLTLPAFESWLAAARKETWIVPSDEIEPV</sequence>
<dbReference type="Gene3D" id="3.40.30.10">
    <property type="entry name" value="Glutaredoxin"/>
    <property type="match status" value="1"/>
</dbReference>
<name>A0A0P6VGE1_9HYPH</name>
<feature type="domain" description="GST N-terminal" evidence="1">
    <location>
        <begin position="1"/>
        <end position="81"/>
    </location>
</feature>
<dbReference type="EMBL" id="LJYW01000001">
    <property type="protein sequence ID" value="KPL51088.1"/>
    <property type="molecule type" value="Genomic_DNA"/>
</dbReference>
<dbReference type="InterPro" id="IPR036282">
    <property type="entry name" value="Glutathione-S-Trfase_C_sf"/>
</dbReference>
<proteinExistence type="predicted"/>
<dbReference type="RefSeq" id="WP_054357251.1">
    <property type="nucleotide sequence ID" value="NZ_LJYW01000001.1"/>
</dbReference>
<organism evidence="2 3">
    <name type="scientific">Prosthecodimorpha hirschii</name>
    <dbReference type="NCBI Taxonomy" id="665126"/>
    <lineage>
        <taxon>Bacteria</taxon>
        <taxon>Pseudomonadati</taxon>
        <taxon>Pseudomonadota</taxon>
        <taxon>Alphaproteobacteria</taxon>
        <taxon>Hyphomicrobiales</taxon>
        <taxon>Ancalomicrobiaceae</taxon>
        <taxon>Prosthecodimorpha</taxon>
    </lineage>
</organism>
<dbReference type="GO" id="GO:0016034">
    <property type="term" value="F:maleylacetoacetate isomerase activity"/>
    <property type="evidence" value="ECO:0007669"/>
    <property type="project" value="TreeGrafter"/>
</dbReference>
<dbReference type="AlphaFoldDB" id="A0A0P6VGE1"/>
<keyword evidence="2" id="KW-0808">Transferase</keyword>
<dbReference type="InterPro" id="IPR036249">
    <property type="entry name" value="Thioredoxin-like_sf"/>
</dbReference>
<dbReference type="Proteomes" id="UP000048984">
    <property type="component" value="Unassembled WGS sequence"/>
</dbReference>
<dbReference type="SUPFAM" id="SSF47616">
    <property type="entry name" value="GST C-terminal domain-like"/>
    <property type="match status" value="1"/>
</dbReference>
<keyword evidence="3" id="KW-1185">Reference proteome</keyword>
<accession>A0A0P6VGE1</accession>
<dbReference type="InterPro" id="IPR040079">
    <property type="entry name" value="Glutathione_S-Trfase"/>
</dbReference>
<dbReference type="PANTHER" id="PTHR42673">
    <property type="entry name" value="MALEYLACETOACETATE ISOMERASE"/>
    <property type="match status" value="1"/>
</dbReference>
<dbReference type="FunFam" id="3.40.30.10:FF:000206">
    <property type="entry name" value="Probable glutathione S-transferase"/>
    <property type="match status" value="1"/>
</dbReference>